<evidence type="ECO:0000256" key="1">
    <source>
        <dbReference type="SAM" id="MobiDB-lite"/>
    </source>
</evidence>
<keyword evidence="2" id="KW-0812">Transmembrane</keyword>
<dbReference type="PANTHER" id="PTHR43032:SF4">
    <property type="entry name" value="OXIDOREDUCTASE MOLYBDOPTERIN-BINDING DOMAIN-CONTAINING PROTEIN"/>
    <property type="match status" value="1"/>
</dbReference>
<feature type="transmembrane region" description="Helical" evidence="2">
    <location>
        <begin position="115"/>
        <end position="137"/>
    </location>
</feature>
<dbReference type="RefSeq" id="WP_378113050.1">
    <property type="nucleotide sequence ID" value="NZ_JBHSNC010000051.1"/>
</dbReference>
<dbReference type="SUPFAM" id="SSF56524">
    <property type="entry name" value="Oxidoreductase molybdopterin-binding domain"/>
    <property type="match status" value="1"/>
</dbReference>
<reference evidence="5" key="1">
    <citation type="journal article" date="2019" name="Int. J. Syst. Evol. Microbiol.">
        <title>The Global Catalogue of Microorganisms (GCM) 10K type strain sequencing project: providing services to taxonomists for standard genome sequencing and annotation.</title>
        <authorList>
            <consortium name="The Broad Institute Genomics Platform"/>
            <consortium name="The Broad Institute Genome Sequencing Center for Infectious Disease"/>
            <person name="Wu L."/>
            <person name="Ma J."/>
        </authorList>
    </citation>
    <scope>NUCLEOTIDE SEQUENCE [LARGE SCALE GENOMIC DNA]</scope>
    <source>
        <strain evidence="5">CGMCC 1.18578</strain>
    </source>
</reference>
<gene>
    <name evidence="4" type="ORF">ACFPQ4_16945</name>
</gene>
<protein>
    <submittedName>
        <fullName evidence="4">Molybdopterin-dependent oxidoreductase</fullName>
    </submittedName>
</protein>
<name>A0ABW0R264_9BACL</name>
<dbReference type="Pfam" id="PF00174">
    <property type="entry name" value="Oxidored_molyb"/>
    <property type="match status" value="1"/>
</dbReference>
<dbReference type="InterPro" id="IPR016174">
    <property type="entry name" value="Di-haem_cyt_TM"/>
</dbReference>
<dbReference type="PANTHER" id="PTHR43032">
    <property type="entry name" value="PROTEIN-METHIONINE-SULFOXIDE REDUCTASE"/>
    <property type="match status" value="1"/>
</dbReference>
<dbReference type="EMBL" id="JBHSNC010000051">
    <property type="protein sequence ID" value="MFC5531108.1"/>
    <property type="molecule type" value="Genomic_DNA"/>
</dbReference>
<dbReference type="Proteomes" id="UP001596108">
    <property type="component" value="Unassembled WGS sequence"/>
</dbReference>
<sequence>MDRKKPGFGKQLADLHRWNAWIVVILAITGVLLFWEPVRGWLDGHARQPIKQLHIALGLVTGIFLLLYIPLMKRHLKQIRNRPRQKGNLTLVIALLVGWLLSGIVLWQLRHFSPAWANAALAIHDLFTWFGVPYLVYHSITRLRWAKQPGRRAVNTTGTVAATQPQAKQPAQIPGGRGWADQGAAVPASPAPWMNRRQFIKLSVGAALAVTFAPPFFRWLQRELGTGEGGLPGVTDNVMPDANNMLPEPTPLPDSVNVVGGGARGYFEMYTVTRLPTFDSATWKFTLDGLVDRPTTWNWEQFLTIARTVQVSDFHCVTGWSVYDNTWEGIRLSELLKQAGLQSQAKFVKFYSGDGVYTDTLSLEQAYMDDVLVALLHDGRPIHRDYGGPVRLLVPKMYAYKSVKWLNRIELIDKDQIGYWEDRGYDTNAWVKA</sequence>
<dbReference type="SUPFAM" id="SSF81342">
    <property type="entry name" value="Transmembrane di-heme cytochromes"/>
    <property type="match status" value="1"/>
</dbReference>
<feature type="transmembrane region" description="Helical" evidence="2">
    <location>
        <begin position="50"/>
        <end position="69"/>
    </location>
</feature>
<feature type="transmembrane region" description="Helical" evidence="2">
    <location>
        <begin position="89"/>
        <end position="109"/>
    </location>
</feature>
<evidence type="ECO:0000313" key="4">
    <source>
        <dbReference type="EMBL" id="MFC5531108.1"/>
    </source>
</evidence>
<keyword evidence="5" id="KW-1185">Reference proteome</keyword>
<accession>A0ABW0R264</accession>
<dbReference type="InterPro" id="IPR000572">
    <property type="entry name" value="OxRdtase_Mopterin-bd_dom"/>
</dbReference>
<feature type="transmembrane region" description="Helical" evidence="2">
    <location>
        <begin position="20"/>
        <end position="38"/>
    </location>
</feature>
<dbReference type="Gene3D" id="3.90.420.10">
    <property type="entry name" value="Oxidoreductase, molybdopterin-binding domain"/>
    <property type="match status" value="1"/>
</dbReference>
<feature type="region of interest" description="Disordered" evidence="1">
    <location>
        <begin position="157"/>
        <end position="184"/>
    </location>
</feature>
<evidence type="ECO:0000256" key="2">
    <source>
        <dbReference type="SAM" id="Phobius"/>
    </source>
</evidence>
<feature type="transmembrane region" description="Helical" evidence="2">
    <location>
        <begin position="199"/>
        <end position="217"/>
    </location>
</feature>
<dbReference type="Gene3D" id="1.20.950.20">
    <property type="entry name" value="Transmembrane di-heme cytochromes, Chain C"/>
    <property type="match status" value="1"/>
</dbReference>
<dbReference type="InterPro" id="IPR036374">
    <property type="entry name" value="OxRdtase_Mopterin-bd_sf"/>
</dbReference>
<comment type="caution">
    <text evidence="4">The sequence shown here is derived from an EMBL/GenBank/DDBJ whole genome shotgun (WGS) entry which is preliminary data.</text>
</comment>
<feature type="compositionally biased region" description="Low complexity" evidence="1">
    <location>
        <begin position="161"/>
        <end position="174"/>
    </location>
</feature>
<organism evidence="4 5">
    <name type="scientific">Cohnella yongneupensis</name>
    <dbReference type="NCBI Taxonomy" id="425006"/>
    <lineage>
        <taxon>Bacteria</taxon>
        <taxon>Bacillati</taxon>
        <taxon>Bacillota</taxon>
        <taxon>Bacilli</taxon>
        <taxon>Bacillales</taxon>
        <taxon>Paenibacillaceae</taxon>
        <taxon>Cohnella</taxon>
    </lineage>
</organism>
<feature type="domain" description="Oxidoreductase molybdopterin-binding" evidence="3">
    <location>
        <begin position="275"/>
        <end position="420"/>
    </location>
</feature>
<evidence type="ECO:0000259" key="3">
    <source>
        <dbReference type="Pfam" id="PF00174"/>
    </source>
</evidence>
<proteinExistence type="predicted"/>
<keyword evidence="2" id="KW-1133">Transmembrane helix</keyword>
<evidence type="ECO:0000313" key="5">
    <source>
        <dbReference type="Proteomes" id="UP001596108"/>
    </source>
</evidence>
<keyword evidence="2" id="KW-0472">Membrane</keyword>